<feature type="transmembrane region" description="Helical" evidence="2">
    <location>
        <begin position="145"/>
        <end position="168"/>
    </location>
</feature>
<keyword evidence="2" id="KW-0472">Membrane</keyword>
<feature type="region of interest" description="Disordered" evidence="1">
    <location>
        <begin position="201"/>
        <end position="220"/>
    </location>
</feature>
<evidence type="ECO:0000313" key="4">
    <source>
        <dbReference type="Proteomes" id="UP001500307"/>
    </source>
</evidence>
<keyword evidence="2" id="KW-0812">Transmembrane</keyword>
<gene>
    <name evidence="3" type="ORF">GCM10023176_24540</name>
</gene>
<dbReference type="InterPro" id="IPR014543">
    <property type="entry name" value="UCP028291"/>
</dbReference>
<dbReference type="EMBL" id="BAABGU010000011">
    <property type="protein sequence ID" value="GAA4568983.1"/>
    <property type="molecule type" value="Genomic_DNA"/>
</dbReference>
<feature type="compositionally biased region" description="Polar residues" evidence="1">
    <location>
        <begin position="206"/>
        <end position="220"/>
    </location>
</feature>
<accession>A0ABP8SK49</accession>
<keyword evidence="4" id="KW-1185">Reference proteome</keyword>
<keyword evidence="2" id="KW-1133">Transmembrane helix</keyword>
<proteinExistence type="predicted"/>
<dbReference type="Gene3D" id="3.30.310.50">
    <property type="entry name" value="Alpha-D-phosphohexomutase, C-terminal domain"/>
    <property type="match status" value="1"/>
</dbReference>
<dbReference type="Proteomes" id="UP001500307">
    <property type="component" value="Unassembled WGS sequence"/>
</dbReference>
<dbReference type="Pfam" id="PF09981">
    <property type="entry name" value="DUF2218"/>
    <property type="match status" value="1"/>
</dbReference>
<evidence type="ECO:0000256" key="1">
    <source>
        <dbReference type="SAM" id="MobiDB-lite"/>
    </source>
</evidence>
<dbReference type="RefSeq" id="WP_346119067.1">
    <property type="nucleotide sequence ID" value="NZ_BAABGU010000011.1"/>
</dbReference>
<name>A0ABP8SK49_9ACTN</name>
<sequence>MPIAQAEIQTERASRYLVQFCKHAAAMDGGGHLHRIHLHEPLTRREVQVAAEWSDTTGTVTFTPWGRATLTADVGILTVRVDAADDDGLAQIRDVITRDLERFSRRDPLTVTWQRLETASTVPIRHTGTPTPKPRRRFSRAHLQTILLALAVVGVIGLHVGLAGAVVAQSPWTGVATNVLVALIVLKIALVAVARHGIRRRRATKTPATQAHDGTTSGGR</sequence>
<evidence type="ECO:0000256" key="2">
    <source>
        <dbReference type="SAM" id="Phobius"/>
    </source>
</evidence>
<evidence type="ECO:0000313" key="3">
    <source>
        <dbReference type="EMBL" id="GAA4568983.1"/>
    </source>
</evidence>
<feature type="transmembrane region" description="Helical" evidence="2">
    <location>
        <begin position="174"/>
        <end position="194"/>
    </location>
</feature>
<evidence type="ECO:0008006" key="5">
    <source>
        <dbReference type="Google" id="ProtNLM"/>
    </source>
</evidence>
<protein>
    <recommendedName>
        <fullName evidence="5">DUF2218 domain-containing protein</fullName>
    </recommendedName>
</protein>
<organism evidence="3 4">
    <name type="scientific">Micromonospora coerulea</name>
    <dbReference type="NCBI Taxonomy" id="47856"/>
    <lineage>
        <taxon>Bacteria</taxon>
        <taxon>Bacillati</taxon>
        <taxon>Actinomycetota</taxon>
        <taxon>Actinomycetes</taxon>
        <taxon>Micromonosporales</taxon>
        <taxon>Micromonosporaceae</taxon>
        <taxon>Micromonospora</taxon>
    </lineage>
</organism>
<comment type="caution">
    <text evidence="3">The sequence shown here is derived from an EMBL/GenBank/DDBJ whole genome shotgun (WGS) entry which is preliminary data.</text>
</comment>
<reference evidence="4" key="1">
    <citation type="journal article" date="2019" name="Int. J. Syst. Evol. Microbiol.">
        <title>The Global Catalogue of Microorganisms (GCM) 10K type strain sequencing project: providing services to taxonomists for standard genome sequencing and annotation.</title>
        <authorList>
            <consortium name="The Broad Institute Genomics Platform"/>
            <consortium name="The Broad Institute Genome Sequencing Center for Infectious Disease"/>
            <person name="Wu L."/>
            <person name="Ma J."/>
        </authorList>
    </citation>
    <scope>NUCLEOTIDE SEQUENCE [LARGE SCALE GENOMIC DNA]</scope>
    <source>
        <strain evidence="4">JCM 3175</strain>
    </source>
</reference>